<gene>
    <name evidence="5" type="ORF">CLV72_104367</name>
</gene>
<accession>A0A2T0Q4P4</accession>
<dbReference type="GO" id="GO:0003841">
    <property type="term" value="F:1-acylglycerol-3-phosphate O-acyltransferase activity"/>
    <property type="evidence" value="ECO:0007669"/>
    <property type="project" value="TreeGrafter"/>
</dbReference>
<dbReference type="GO" id="GO:0005886">
    <property type="term" value="C:plasma membrane"/>
    <property type="evidence" value="ECO:0007669"/>
    <property type="project" value="TreeGrafter"/>
</dbReference>
<keyword evidence="2 5" id="KW-0012">Acyltransferase</keyword>
<dbReference type="CDD" id="cd07989">
    <property type="entry name" value="LPLAT_AGPAT-like"/>
    <property type="match status" value="1"/>
</dbReference>
<protein>
    <submittedName>
        <fullName evidence="5">1-acyl-sn-glycerol-3-phosphate acyltransferase</fullName>
    </submittedName>
</protein>
<sequence>MLYTAARAVLRPLVWLLWKPRVSGREHVPAHGAAILAGNHLSLLDPLFAGVALPRRLTFVTKAEFFAGGNPAQRAVAWFLRAIGQLSISRGAGRGASDALADSLAVLKDGELFGIYPEGTRSRDGRLYRGRTGIAYLALTAGVPVVPMAVVGTDRIVRRGRILPSLHRVGVRFGPPVDLSAWAGQADKARARRAATDAIMDAIGALSGQERAPGYAPAPPEPPTTRTV</sequence>
<organism evidence="5 6">
    <name type="scientific">Allonocardiopsis opalescens</name>
    <dbReference type="NCBI Taxonomy" id="1144618"/>
    <lineage>
        <taxon>Bacteria</taxon>
        <taxon>Bacillati</taxon>
        <taxon>Actinomycetota</taxon>
        <taxon>Actinomycetes</taxon>
        <taxon>Streptosporangiales</taxon>
        <taxon>Allonocardiopsis</taxon>
    </lineage>
</organism>
<dbReference type="Pfam" id="PF01553">
    <property type="entry name" value="Acyltransferase"/>
    <property type="match status" value="1"/>
</dbReference>
<proteinExistence type="predicted"/>
<evidence type="ECO:0000313" key="6">
    <source>
        <dbReference type="Proteomes" id="UP000237846"/>
    </source>
</evidence>
<evidence type="ECO:0000313" key="5">
    <source>
        <dbReference type="EMBL" id="PRX98787.1"/>
    </source>
</evidence>
<comment type="caution">
    <text evidence="5">The sequence shown here is derived from an EMBL/GenBank/DDBJ whole genome shotgun (WGS) entry which is preliminary data.</text>
</comment>
<dbReference type="EMBL" id="PVZC01000004">
    <property type="protein sequence ID" value="PRX98787.1"/>
    <property type="molecule type" value="Genomic_DNA"/>
</dbReference>
<feature type="domain" description="Phospholipid/glycerol acyltransferase" evidence="4">
    <location>
        <begin position="34"/>
        <end position="153"/>
    </location>
</feature>
<feature type="region of interest" description="Disordered" evidence="3">
    <location>
        <begin position="209"/>
        <end position="228"/>
    </location>
</feature>
<evidence type="ECO:0000256" key="3">
    <source>
        <dbReference type="SAM" id="MobiDB-lite"/>
    </source>
</evidence>
<dbReference type="SUPFAM" id="SSF69593">
    <property type="entry name" value="Glycerol-3-phosphate (1)-acyltransferase"/>
    <property type="match status" value="1"/>
</dbReference>
<dbReference type="PANTHER" id="PTHR10434:SF11">
    <property type="entry name" value="1-ACYL-SN-GLYCEROL-3-PHOSPHATE ACYLTRANSFERASE"/>
    <property type="match status" value="1"/>
</dbReference>
<dbReference type="PANTHER" id="PTHR10434">
    <property type="entry name" value="1-ACYL-SN-GLYCEROL-3-PHOSPHATE ACYLTRANSFERASE"/>
    <property type="match status" value="1"/>
</dbReference>
<keyword evidence="6" id="KW-1185">Reference proteome</keyword>
<dbReference type="AlphaFoldDB" id="A0A2T0Q4P4"/>
<dbReference type="Proteomes" id="UP000237846">
    <property type="component" value="Unassembled WGS sequence"/>
</dbReference>
<evidence type="ECO:0000256" key="1">
    <source>
        <dbReference type="ARBA" id="ARBA00022679"/>
    </source>
</evidence>
<dbReference type="SMART" id="SM00563">
    <property type="entry name" value="PlsC"/>
    <property type="match status" value="1"/>
</dbReference>
<evidence type="ECO:0000259" key="4">
    <source>
        <dbReference type="SMART" id="SM00563"/>
    </source>
</evidence>
<keyword evidence="1 5" id="KW-0808">Transferase</keyword>
<reference evidence="5 6" key="1">
    <citation type="submission" date="2018-03" db="EMBL/GenBank/DDBJ databases">
        <title>Genomic Encyclopedia of Archaeal and Bacterial Type Strains, Phase II (KMG-II): from individual species to whole genera.</title>
        <authorList>
            <person name="Goeker M."/>
        </authorList>
    </citation>
    <scope>NUCLEOTIDE SEQUENCE [LARGE SCALE GENOMIC DNA]</scope>
    <source>
        <strain evidence="5 6">DSM 45601</strain>
    </source>
</reference>
<dbReference type="GO" id="GO:0006654">
    <property type="term" value="P:phosphatidic acid biosynthetic process"/>
    <property type="evidence" value="ECO:0007669"/>
    <property type="project" value="TreeGrafter"/>
</dbReference>
<name>A0A2T0Q4P4_9ACTN</name>
<feature type="compositionally biased region" description="Pro residues" evidence="3">
    <location>
        <begin position="216"/>
        <end position="228"/>
    </location>
</feature>
<evidence type="ECO:0000256" key="2">
    <source>
        <dbReference type="ARBA" id="ARBA00023315"/>
    </source>
</evidence>
<dbReference type="InterPro" id="IPR002123">
    <property type="entry name" value="Plipid/glycerol_acylTrfase"/>
</dbReference>